<evidence type="ECO:0000313" key="1">
    <source>
        <dbReference type="EMBL" id="RID87652.1"/>
    </source>
</evidence>
<dbReference type="AlphaFoldDB" id="A0A398BCS2"/>
<sequence>MKSLQDALYNWLTIKVVCDARPNDTAAKQTEQFFSRLLEEDHQLSHLSVMKESPFYFITFWKDGSEQQKRFPIEMIDVMLNQIELTPDKYRNVDE</sequence>
<evidence type="ECO:0000313" key="2">
    <source>
        <dbReference type="Proteomes" id="UP000266016"/>
    </source>
</evidence>
<accession>A0A398BCS2</accession>
<dbReference type="EMBL" id="QWVS01000011">
    <property type="protein sequence ID" value="RID87652.1"/>
    <property type="molecule type" value="Genomic_DNA"/>
</dbReference>
<name>A0A398BCS2_9BACI</name>
<protein>
    <submittedName>
        <fullName evidence="1">Uncharacterized protein</fullName>
    </submittedName>
</protein>
<dbReference type="Proteomes" id="UP000266016">
    <property type="component" value="Unassembled WGS sequence"/>
</dbReference>
<proteinExistence type="predicted"/>
<keyword evidence="2" id="KW-1185">Reference proteome</keyword>
<dbReference type="RefSeq" id="WP_119116169.1">
    <property type="nucleotide sequence ID" value="NZ_CP085714.1"/>
</dbReference>
<comment type="caution">
    <text evidence="1">The sequence shown here is derived from an EMBL/GenBank/DDBJ whole genome shotgun (WGS) entry which is preliminary data.</text>
</comment>
<reference evidence="1 2" key="1">
    <citation type="submission" date="2018-08" db="EMBL/GenBank/DDBJ databases">
        <title>Bacillus jemisoniae sp. nov., Bacillus chryseoplanitiae sp. nov., Bacillus resnikiae sp. nov., and Bacillus frankliniae sp. nov., isolated from Viking spacecraft and associated surfaces.</title>
        <authorList>
            <person name="Seuylemezian A."/>
            <person name="Vaishampayan P."/>
        </authorList>
    </citation>
    <scope>NUCLEOTIDE SEQUENCE [LARGE SCALE GENOMIC DNA]</scope>
    <source>
        <strain evidence="1 2">MA001</strain>
    </source>
</reference>
<organism evidence="1 2">
    <name type="scientific">Peribacillus asahii</name>
    <dbReference type="NCBI Taxonomy" id="228899"/>
    <lineage>
        <taxon>Bacteria</taxon>
        <taxon>Bacillati</taxon>
        <taxon>Bacillota</taxon>
        <taxon>Bacilli</taxon>
        <taxon>Bacillales</taxon>
        <taxon>Bacillaceae</taxon>
        <taxon>Peribacillus</taxon>
    </lineage>
</organism>
<gene>
    <name evidence="1" type="ORF">D1953_05575</name>
</gene>